<dbReference type="PANTHER" id="PTHR15668:SF4">
    <property type="entry name" value="COILED-COIL DOMAIN-CONTAINING PROTEIN 22"/>
    <property type="match status" value="1"/>
</dbReference>
<accession>A0A1W4XW33</accession>
<dbReference type="Pfam" id="PF21674">
    <property type="entry name" value="CCDC22_N"/>
    <property type="match status" value="1"/>
</dbReference>
<evidence type="ECO:0000256" key="2">
    <source>
        <dbReference type="ARBA" id="ARBA00017553"/>
    </source>
</evidence>
<dbReference type="STRING" id="224129.A0A1W4XW33"/>
<feature type="coiled-coil region" evidence="3">
    <location>
        <begin position="383"/>
        <end position="468"/>
    </location>
</feature>
<dbReference type="RefSeq" id="XP_018336686.1">
    <property type="nucleotide sequence ID" value="XM_018481184.1"/>
</dbReference>
<dbReference type="RefSeq" id="XP_018336687.1">
    <property type="nucleotide sequence ID" value="XM_018481185.1"/>
</dbReference>
<dbReference type="Pfam" id="PF05667">
    <property type="entry name" value="CCDC22_CC"/>
    <property type="match status" value="1"/>
</dbReference>
<dbReference type="AlphaFoldDB" id="A0A1W4XW33"/>
<evidence type="ECO:0000313" key="9">
    <source>
        <dbReference type="RefSeq" id="XP_018336688.1"/>
    </source>
</evidence>
<dbReference type="GO" id="GO:2000060">
    <property type="term" value="P:positive regulation of ubiquitin-dependent protein catabolic process"/>
    <property type="evidence" value="ECO:0007669"/>
    <property type="project" value="TreeGrafter"/>
</dbReference>
<keyword evidence="3" id="KW-0175">Coiled coil</keyword>
<dbReference type="InterPro" id="IPR048348">
    <property type="entry name" value="CCDC22_CC"/>
</dbReference>
<dbReference type="InterPro" id="IPR048349">
    <property type="entry name" value="CCDC22_N"/>
</dbReference>
<evidence type="ECO:0000313" key="6">
    <source>
        <dbReference type="Proteomes" id="UP000192223"/>
    </source>
</evidence>
<gene>
    <name evidence="7 8 9" type="primary">LOC108745116</name>
</gene>
<evidence type="ECO:0000259" key="4">
    <source>
        <dbReference type="Pfam" id="PF05667"/>
    </source>
</evidence>
<name>A0A1W4XW33_AGRPL</name>
<dbReference type="InterPro" id="IPR008530">
    <property type="entry name" value="CCDC22"/>
</dbReference>
<reference evidence="7 8" key="1">
    <citation type="submission" date="2025-04" db="UniProtKB">
        <authorList>
            <consortium name="RefSeq"/>
        </authorList>
    </citation>
    <scope>IDENTIFICATION</scope>
    <source>
        <tissue evidence="7 8">Entire body</tissue>
    </source>
</reference>
<feature type="domain" description="CCDC22 N-terminal" evidence="5">
    <location>
        <begin position="1"/>
        <end position="107"/>
    </location>
</feature>
<dbReference type="GO" id="GO:0097602">
    <property type="term" value="F:cullin family protein binding"/>
    <property type="evidence" value="ECO:0007669"/>
    <property type="project" value="TreeGrafter"/>
</dbReference>
<keyword evidence="6" id="KW-1185">Reference proteome</keyword>
<evidence type="ECO:0000313" key="8">
    <source>
        <dbReference type="RefSeq" id="XP_018336687.1"/>
    </source>
</evidence>
<comment type="similarity">
    <text evidence="1">Belongs to the CCDC22 family.</text>
</comment>
<evidence type="ECO:0000256" key="1">
    <source>
        <dbReference type="ARBA" id="ARBA00006438"/>
    </source>
</evidence>
<evidence type="ECO:0000256" key="3">
    <source>
        <dbReference type="SAM" id="Coils"/>
    </source>
</evidence>
<dbReference type="RefSeq" id="XP_018336688.1">
    <property type="nucleotide sequence ID" value="XM_018481186.1"/>
</dbReference>
<dbReference type="OrthoDB" id="10266736at2759"/>
<dbReference type="Proteomes" id="UP000192223">
    <property type="component" value="Unplaced"/>
</dbReference>
<evidence type="ECO:0000313" key="7">
    <source>
        <dbReference type="RefSeq" id="XP_018336686.1"/>
    </source>
</evidence>
<feature type="domain" description="CCDC22 coiled-coil" evidence="4">
    <location>
        <begin position="240"/>
        <end position="538"/>
    </location>
</feature>
<dbReference type="PANTHER" id="PTHR15668">
    <property type="entry name" value="JM1 PROTEIN"/>
    <property type="match status" value="1"/>
</dbReference>
<dbReference type="GeneID" id="108745116"/>
<sequence length="574" mass="67093">MEEVDSIIIDSLRNIECDVDIEIHSLKDFDSELIFNSFVYCLEVINPEIKFPHGLPPSMSLRLKLATNIAECIKDLGYRGDMGYQTILYCDETELRRVLMFLIERIPRDNKVTNKEKEEGYVTKLVRQIEKKIQESLHKPWVPSELLKFGVDDTEKLILRQNYGECFSFHTEVVKLPKTLEQHSEILKNYWIHSLPNVTEQCSFYKLVPSLLFSDAKFLQKHLLMNKYDVIKNLVKEDTLKKYEESSDNNIATLRQVANENIDEYEHQTESKLPLEEEMERIIQEIKAISKSKLVMEKEIKTAGAKLSQIKDDVIQQGELLKESQAKVQLKKKAQAVLSKQENLIKLKKIVESGSERLVELANQWHSVQTPLLNEYRSLINNHSDQELKILEENEKLEKIQEKNKQIVNEIKEKERLEQQLLNEFERINKNVNRSAYTKRIIEIIANIKKQEEDIKKILNDTRAVQKDLNNLNGQLERSFTLADELIFRDAKREETARKAYKLLATLHSECNQIVQTVTDLGVMEREARNLQDQVDIELSRETASKLERVLYDLSEVKKENEILAKQISKQQIN</sequence>
<protein>
    <recommendedName>
        <fullName evidence="2">Coiled-coil domain-containing protein 22 homolog</fullName>
    </recommendedName>
</protein>
<evidence type="ECO:0000259" key="5">
    <source>
        <dbReference type="Pfam" id="PF21674"/>
    </source>
</evidence>
<proteinExistence type="inferred from homology"/>
<organism evidence="6 9">
    <name type="scientific">Agrilus planipennis</name>
    <name type="common">Emerald ash borer</name>
    <name type="synonym">Agrilus marcopoli</name>
    <dbReference type="NCBI Taxonomy" id="224129"/>
    <lineage>
        <taxon>Eukaryota</taxon>
        <taxon>Metazoa</taxon>
        <taxon>Ecdysozoa</taxon>
        <taxon>Arthropoda</taxon>
        <taxon>Hexapoda</taxon>
        <taxon>Insecta</taxon>
        <taxon>Pterygota</taxon>
        <taxon>Neoptera</taxon>
        <taxon>Endopterygota</taxon>
        <taxon>Coleoptera</taxon>
        <taxon>Polyphaga</taxon>
        <taxon>Elateriformia</taxon>
        <taxon>Buprestoidea</taxon>
        <taxon>Buprestidae</taxon>
        <taxon>Agrilinae</taxon>
        <taxon>Agrilus</taxon>
    </lineage>
</organism>
<dbReference type="KEGG" id="apln:108745116"/>